<dbReference type="PANTHER" id="PTHR13268:SF0">
    <property type="entry name" value="BCAS3 MICROTUBULE ASSOCIATED CELL MIGRATION FACTOR"/>
    <property type="match status" value="1"/>
</dbReference>
<feature type="compositionally biased region" description="Low complexity" evidence="5">
    <location>
        <begin position="550"/>
        <end position="567"/>
    </location>
</feature>
<dbReference type="Gene3D" id="6.10.140.1740">
    <property type="match status" value="1"/>
</dbReference>
<dbReference type="GO" id="GO:0006914">
    <property type="term" value="P:autophagy"/>
    <property type="evidence" value="ECO:0007669"/>
    <property type="project" value="InterPro"/>
</dbReference>
<evidence type="ECO:0000313" key="8">
    <source>
        <dbReference type="Proteomes" id="UP000054544"/>
    </source>
</evidence>
<feature type="compositionally biased region" description="Basic and acidic residues" evidence="5">
    <location>
        <begin position="414"/>
        <end position="428"/>
    </location>
</feature>
<feature type="compositionally biased region" description="Basic and acidic residues" evidence="5">
    <location>
        <begin position="596"/>
        <end position="608"/>
    </location>
</feature>
<feature type="compositionally biased region" description="Pro residues" evidence="5">
    <location>
        <begin position="568"/>
        <end position="578"/>
    </location>
</feature>
<feature type="compositionally biased region" description="Polar residues" evidence="5">
    <location>
        <begin position="1383"/>
        <end position="1396"/>
    </location>
</feature>
<protein>
    <recommendedName>
        <fullName evidence="6">PHD-type domain-containing protein</fullName>
    </recommendedName>
</protein>
<feature type="compositionally biased region" description="Acidic residues" evidence="5">
    <location>
        <begin position="718"/>
        <end position="728"/>
    </location>
</feature>
<feature type="region of interest" description="Disordered" evidence="5">
    <location>
        <begin position="1365"/>
        <end position="1411"/>
    </location>
</feature>
<dbReference type="GO" id="GO:0008270">
    <property type="term" value="F:zinc ion binding"/>
    <property type="evidence" value="ECO:0007669"/>
    <property type="project" value="UniProtKB-KW"/>
</dbReference>
<dbReference type="OrthoDB" id="3938623at2759"/>
<organism evidence="7 8">
    <name type="scientific">Metarhizium anisopliae BRIP 53293</name>
    <dbReference type="NCBI Taxonomy" id="1291518"/>
    <lineage>
        <taxon>Eukaryota</taxon>
        <taxon>Fungi</taxon>
        <taxon>Dikarya</taxon>
        <taxon>Ascomycota</taxon>
        <taxon>Pezizomycotina</taxon>
        <taxon>Sordariomycetes</taxon>
        <taxon>Hypocreomycetidae</taxon>
        <taxon>Hypocreales</taxon>
        <taxon>Clavicipitaceae</taxon>
        <taxon>Metarhizium</taxon>
    </lineage>
</organism>
<keyword evidence="3" id="KW-0862">Zinc</keyword>
<dbReference type="SUPFAM" id="SSF50978">
    <property type="entry name" value="WD40 repeat-like"/>
    <property type="match status" value="1"/>
</dbReference>
<evidence type="ECO:0000259" key="6">
    <source>
        <dbReference type="PROSITE" id="PS50016"/>
    </source>
</evidence>
<dbReference type="GO" id="GO:0042594">
    <property type="term" value="P:response to starvation"/>
    <property type="evidence" value="ECO:0007669"/>
    <property type="project" value="TreeGrafter"/>
</dbReference>
<sequence>MAAAGTDQAVARDVEGAASPKDTNSANRTAAGQAGQSGQAMENANKALEPRTDPDAQTTVTDFLDFTEYLPSDVIRSLTLIGKLDETYTDASVKVDELTTTWGQLPSLAAEDRPSPVKLRADISEKLSQAVSSRVFAHDEAVRMSENVNRHYNKAKVLLAKLQGMMDNYPAEEPKSPVASRSPHAVRAKPAVGEDGQKIRHHRIPKVTVPGEVLAPYEIEYDTASDDSDISTDEDSDIYGTGRRTPAPPRIKIISNKPNKPNSRLARPNAVIGSVDAPWLQLTNYELAKLRKRMKKNATWTPSETMVARELKALGRGPDEYRDAKQKAEDEGKEFNPKVPKLVVDDESGAQHLPAGAISADLIGIEEVPTSNRGMKLNEAKKLKREALAKLAAEEAEESARKMTHAAKLFMGNEKNKSENSKDSKETKGGNQPPEKPRAASSRPNGKRKREGESGTEPSESTETTPPRPQPKRSKMETPVPPPQHPGMNQNNAPPADSSNNHIHINNNTSSNRINNNSGSSSLQPMTPGQPETPVPIPVPPQSSSRSALSPTPNSTSSNNVTTTTIPVKPPAETPVPLPRTDRRKSMTPVAPPSREPAKRETRGEAAKRTQHGSPPDVPSLRPPSRGQTPIATRPGSRGKAASQEPPSLAADRPRRSSTARNTPIPEFKQPAKRTKRPAPGVVSTTNSGGSSAVGKRKAPPKKKARTTKREKGQVLETEMEEVDDEGNPIDPNEPRYCMCNRVSFGTMIQCDNIDNCKQEWFHLECVGMADIPARTTKWYCPDCRKLLNIGEKGEVSKNKKHAKENGGISAAVTKQAAAKLSSNHYSNITQGDGNAASNKSTASDTSSPPANTPEIKPSTSPDDGNPVVASPMLDALSTISASPNTAPSMTTEWAKTIMAGSPGNLINLTSESPPTQPSSYEEAARLHNGWATTQRPFMSPSPASPSPPNHGRRPLSLQSDTHYHFAATPPRSSAAYRRSSLYSQYNPSQAASPHPPLPHQPQPHFYGAQDLDLTVTPQSGMKAGDRGLFFGFDRLPSEPGLSSQTQKVVLAGYEGGLQVYAVNKRGVELIASLKGLRGGVHHAKILPWTITGQNSSFFPLVAVVVHGPVLPTRPTDAGCRQETTSRETSDRSASPRPGYAPPEGPSTRAAPPIQFYQTAVEVYSLKTNRLVDVLLQTQRVPINMEVSLSSPLFQPPTPSGAFNIKADDGTIAVGSGVTGECWIYRQLLELQNGHMFACAGKLWTTIQQGQRAEAAAETDKKGSSSSPRRSSPQAPIFAMNGRLIAYCPSNPSSQASLRAHLPVPTLGRAPGISSMAPPHLPAVSSALDLPISDSMMNKFMRETTQELISGMKWVGQQGLQAWNSYWNQPPTSQQQQPRSPPAQWTGSRAQQTDPSQFPPTHGTSTPATVKDPGLVSIVDVEKLPLSATVHPLTTFATPLGCSFVSFSPSSLALFTASIKGDVQTVWDLLRIQHTNSSPLQTTLAQNETVGPQVRQIAQFSRMTVARIVEVAWSEPHGDRLAMVTERGTIHLLDMPFSSFMWPPPRRRRIPQKGGPEVSDGSSSAVSMASGALGAAYQAAKPFVSRSRRGSNNTVSPSAGNMLRDSAAQGGRVIAASITHSLGKTGTAINQLRHTGENRVSLPPNAILPSPACVSWLRNRRSQSLFSIGGGLIRVFPCSTRTSSSVPGKRISRANKYKDIRVPLLPDDIVAPIVRQIIELGAADEYLELSEAEMEAGNTMTLKPPHVATAPRHGMGSTIPQAEIESSAPYQPFHTDRRVALCEYRRIDSTAALLANVSLDGKPNKKKNKQNFDAMKGNTSAWAFGQDIPCVKIDLGLATANDDDYIGPDDHMALPQSAMERVMQYEGSESIVVTTRRRRGARQGDGDEDGFFEDDCEVLDFADQRV</sequence>
<dbReference type="InterPro" id="IPR045142">
    <property type="entry name" value="BCAS3-like"/>
</dbReference>
<evidence type="ECO:0000256" key="4">
    <source>
        <dbReference type="PROSITE-ProRule" id="PRU00146"/>
    </source>
</evidence>
<dbReference type="PANTHER" id="PTHR13268">
    <property type="entry name" value="BREAST CARCINOMA AMPLIFIED SEQUENCE 3"/>
    <property type="match status" value="1"/>
</dbReference>
<evidence type="ECO:0000256" key="3">
    <source>
        <dbReference type="ARBA" id="ARBA00022833"/>
    </source>
</evidence>
<dbReference type="SMART" id="SM00249">
    <property type="entry name" value="PHD"/>
    <property type="match status" value="1"/>
</dbReference>
<feature type="region of interest" description="Disordered" evidence="5">
    <location>
        <begin position="826"/>
        <end position="871"/>
    </location>
</feature>
<feature type="region of interest" description="Disordered" evidence="5">
    <location>
        <begin position="1584"/>
        <end position="1604"/>
    </location>
</feature>
<feature type="region of interest" description="Disordered" evidence="5">
    <location>
        <begin position="172"/>
        <end position="197"/>
    </location>
</feature>
<feature type="region of interest" description="Disordered" evidence="5">
    <location>
        <begin position="1254"/>
        <end position="1275"/>
    </location>
</feature>
<accession>A0A0D9NTT9</accession>
<feature type="compositionally biased region" description="Low complexity" evidence="5">
    <location>
        <begin position="498"/>
        <end position="530"/>
    </location>
</feature>
<feature type="region of interest" description="Disordered" evidence="5">
    <location>
        <begin position="1543"/>
        <end position="1565"/>
    </location>
</feature>
<dbReference type="InterPro" id="IPR019787">
    <property type="entry name" value="Znf_PHD-finger"/>
</dbReference>
<feature type="compositionally biased region" description="Low complexity" evidence="5">
    <location>
        <begin position="30"/>
        <end position="40"/>
    </location>
</feature>
<feature type="compositionally biased region" description="Basic residues" evidence="5">
    <location>
        <begin position="695"/>
        <end position="707"/>
    </location>
</feature>
<dbReference type="PROSITE" id="PS50016">
    <property type="entry name" value="ZF_PHD_2"/>
    <property type="match status" value="1"/>
</dbReference>
<dbReference type="InterPro" id="IPR024610">
    <property type="entry name" value="ING_N_histone-binding"/>
</dbReference>
<dbReference type="InterPro" id="IPR011011">
    <property type="entry name" value="Znf_FYVE_PHD"/>
</dbReference>
<feature type="compositionally biased region" description="Low complexity" evidence="5">
    <location>
        <begin position="455"/>
        <end position="465"/>
    </location>
</feature>
<feature type="compositionally biased region" description="Polar residues" evidence="5">
    <location>
        <begin position="826"/>
        <end position="850"/>
    </location>
</feature>
<evidence type="ECO:0000256" key="2">
    <source>
        <dbReference type="ARBA" id="ARBA00022771"/>
    </source>
</evidence>
<gene>
    <name evidence="7" type="ORF">H634G_07178</name>
</gene>
<dbReference type="SUPFAM" id="SSF57903">
    <property type="entry name" value="FYVE/PHD zinc finger"/>
    <property type="match status" value="1"/>
</dbReference>
<proteinExistence type="predicted"/>
<feature type="region of interest" description="Disordered" evidence="5">
    <location>
        <begin position="409"/>
        <end position="729"/>
    </location>
</feature>
<reference evidence="8" key="1">
    <citation type="journal article" date="2014" name="BMC Genomics">
        <title>The genome sequence of the biocontrol fungus Metarhizium anisopliae and comparative genomics of Metarhizium species.</title>
        <authorList>
            <person name="Pattemore J.A."/>
            <person name="Hane J.K."/>
            <person name="Williams A.H."/>
            <person name="Wilson B.A."/>
            <person name="Stodart B.J."/>
            <person name="Ash G.J."/>
        </authorList>
    </citation>
    <scope>NUCLEOTIDE SEQUENCE [LARGE SCALE GENOMIC DNA]</scope>
    <source>
        <strain evidence="8">BRIP 53293</strain>
    </source>
</reference>
<keyword evidence="8" id="KW-1185">Reference proteome</keyword>
<feature type="region of interest" description="Disordered" evidence="5">
    <location>
        <begin position="984"/>
        <end position="1008"/>
    </location>
</feature>
<feature type="domain" description="PHD-type" evidence="6">
    <location>
        <begin position="735"/>
        <end position="787"/>
    </location>
</feature>
<keyword evidence="1" id="KW-0479">Metal-binding</keyword>
<feature type="region of interest" description="Disordered" evidence="5">
    <location>
        <begin position="934"/>
        <end position="957"/>
    </location>
</feature>
<dbReference type="InterPro" id="IPR013083">
    <property type="entry name" value="Znf_RING/FYVE/PHD"/>
</dbReference>
<evidence type="ECO:0000256" key="5">
    <source>
        <dbReference type="SAM" id="MobiDB-lite"/>
    </source>
</evidence>
<dbReference type="SMART" id="SM01408">
    <property type="entry name" value="ING"/>
    <property type="match status" value="1"/>
</dbReference>
<feature type="compositionally biased region" description="Low complexity" evidence="5">
    <location>
        <begin position="984"/>
        <end position="993"/>
    </location>
</feature>
<feature type="compositionally biased region" description="Low complexity" evidence="5">
    <location>
        <begin position="681"/>
        <end position="694"/>
    </location>
</feature>
<dbReference type="GO" id="GO:0005737">
    <property type="term" value="C:cytoplasm"/>
    <property type="evidence" value="ECO:0007669"/>
    <property type="project" value="TreeGrafter"/>
</dbReference>
<dbReference type="Gene3D" id="3.30.40.10">
    <property type="entry name" value="Zinc/RING finger domain, C3HC4 (zinc finger)"/>
    <property type="match status" value="1"/>
</dbReference>
<feature type="region of interest" description="Disordered" evidence="5">
    <location>
        <begin position="1"/>
        <end position="56"/>
    </location>
</feature>
<feature type="compositionally biased region" description="Low complexity" evidence="5">
    <location>
        <begin position="1264"/>
        <end position="1273"/>
    </location>
</feature>
<dbReference type="Proteomes" id="UP000054544">
    <property type="component" value="Unassembled WGS sequence"/>
</dbReference>
<dbReference type="EMBL" id="KE384738">
    <property type="protein sequence ID" value="KJK77439.1"/>
    <property type="molecule type" value="Genomic_DNA"/>
</dbReference>
<feature type="region of interest" description="Disordered" evidence="5">
    <location>
        <begin position="225"/>
        <end position="265"/>
    </location>
</feature>
<dbReference type="InterPro" id="IPR036322">
    <property type="entry name" value="WD40_repeat_dom_sf"/>
</dbReference>
<evidence type="ECO:0000313" key="7">
    <source>
        <dbReference type="EMBL" id="KJK77439.1"/>
    </source>
</evidence>
<name>A0A0D9NTT9_METAN</name>
<feature type="compositionally biased region" description="Pro residues" evidence="5">
    <location>
        <begin position="531"/>
        <end position="541"/>
    </location>
</feature>
<keyword evidence="2 4" id="KW-0863">Zinc-finger</keyword>
<feature type="compositionally biased region" description="Polar residues" evidence="5">
    <location>
        <begin position="1590"/>
        <end position="1599"/>
    </location>
</feature>
<dbReference type="STRING" id="1291518.A0A0D9NTT9"/>
<feature type="compositionally biased region" description="Low complexity" evidence="5">
    <location>
        <begin position="1369"/>
        <end position="1378"/>
    </location>
</feature>
<feature type="region of interest" description="Disordered" evidence="5">
    <location>
        <begin position="1113"/>
        <end position="1151"/>
    </location>
</feature>
<dbReference type="CDD" id="cd17017">
    <property type="entry name" value="ING_Yng1p"/>
    <property type="match status" value="1"/>
</dbReference>
<evidence type="ECO:0000256" key="1">
    <source>
        <dbReference type="ARBA" id="ARBA00022723"/>
    </source>
</evidence>
<dbReference type="GO" id="GO:0000785">
    <property type="term" value="C:chromatin"/>
    <property type="evidence" value="ECO:0007669"/>
    <property type="project" value="UniProtKB-ARBA"/>
</dbReference>
<dbReference type="InterPro" id="IPR001965">
    <property type="entry name" value="Znf_PHD"/>
</dbReference>
<feature type="compositionally biased region" description="Acidic residues" evidence="5">
    <location>
        <begin position="225"/>
        <end position="237"/>
    </location>
</feature>